<feature type="transmembrane region" description="Helical" evidence="6">
    <location>
        <begin position="97"/>
        <end position="115"/>
    </location>
</feature>
<feature type="transmembrane region" description="Helical" evidence="6">
    <location>
        <begin position="22"/>
        <end position="42"/>
    </location>
</feature>
<evidence type="ECO:0000256" key="5">
    <source>
        <dbReference type="ARBA" id="ARBA00023136"/>
    </source>
</evidence>
<dbReference type="Pfam" id="PF04145">
    <property type="entry name" value="Ctr"/>
    <property type="match status" value="2"/>
</dbReference>
<name>A0AA40CBS9_9PEZI</name>
<dbReference type="PANTHER" id="PTHR12483:SF73">
    <property type="entry name" value="COPPER TRANSPORT PROTEIN CTR3"/>
    <property type="match status" value="1"/>
</dbReference>
<dbReference type="EMBL" id="JAULSU010000001">
    <property type="protein sequence ID" value="KAK0632617.1"/>
    <property type="molecule type" value="Genomic_DNA"/>
</dbReference>
<accession>A0AA40CBS9</accession>
<dbReference type="Proteomes" id="UP001175000">
    <property type="component" value="Unassembled WGS sequence"/>
</dbReference>
<keyword evidence="6" id="KW-0187">Copper transport</keyword>
<dbReference type="GO" id="GO:0005375">
    <property type="term" value="F:copper ion transmembrane transporter activity"/>
    <property type="evidence" value="ECO:0007669"/>
    <property type="project" value="UniProtKB-UniRule"/>
</dbReference>
<feature type="transmembrane region" description="Helical" evidence="6">
    <location>
        <begin position="71"/>
        <end position="91"/>
    </location>
</feature>
<dbReference type="AlphaFoldDB" id="A0AA40CBS9"/>
<keyword evidence="6" id="KW-0186">Copper</keyword>
<evidence type="ECO:0000256" key="1">
    <source>
        <dbReference type="ARBA" id="ARBA00004141"/>
    </source>
</evidence>
<sequence>MFWNWNTVGACFISRTWRIQSASMFAGTCIAVVLFTIAHEGFRFLGRFYDRWALETFGDGEYCRPVVSMQLVRAGIFTLQVVTGYFLMLLAMYVNGYYLICIFLGSFIGFFAFHWDFDPAETKREDGRWDRERRG</sequence>
<dbReference type="InterPro" id="IPR007274">
    <property type="entry name" value="Cop_transporter"/>
</dbReference>
<protein>
    <recommendedName>
        <fullName evidence="6">Copper transport protein</fullName>
    </recommendedName>
</protein>
<gene>
    <name evidence="7" type="ORF">B0T14DRAFT_418901</name>
</gene>
<keyword evidence="3 6" id="KW-0812">Transmembrane</keyword>
<comment type="caution">
    <text evidence="7">The sequence shown here is derived from an EMBL/GenBank/DDBJ whole genome shotgun (WGS) entry which is preliminary data.</text>
</comment>
<evidence type="ECO:0000256" key="3">
    <source>
        <dbReference type="ARBA" id="ARBA00022692"/>
    </source>
</evidence>
<dbReference type="GO" id="GO:0016020">
    <property type="term" value="C:membrane"/>
    <property type="evidence" value="ECO:0007669"/>
    <property type="project" value="UniProtKB-SubCell"/>
</dbReference>
<keyword evidence="4 6" id="KW-1133">Transmembrane helix</keyword>
<evidence type="ECO:0000313" key="8">
    <source>
        <dbReference type="Proteomes" id="UP001175000"/>
    </source>
</evidence>
<keyword evidence="6" id="KW-0406">Ion transport</keyword>
<keyword evidence="8" id="KW-1185">Reference proteome</keyword>
<keyword evidence="5 6" id="KW-0472">Membrane</keyword>
<evidence type="ECO:0000256" key="2">
    <source>
        <dbReference type="ARBA" id="ARBA00006921"/>
    </source>
</evidence>
<reference evidence="7" key="1">
    <citation type="submission" date="2023-06" db="EMBL/GenBank/DDBJ databases">
        <title>Genome-scale phylogeny and comparative genomics of the fungal order Sordariales.</title>
        <authorList>
            <consortium name="Lawrence Berkeley National Laboratory"/>
            <person name="Hensen N."/>
            <person name="Bonometti L."/>
            <person name="Westerberg I."/>
            <person name="Brannstrom I.O."/>
            <person name="Guillou S."/>
            <person name="Cros-Aarteil S."/>
            <person name="Calhoun S."/>
            <person name="Haridas S."/>
            <person name="Kuo A."/>
            <person name="Mondo S."/>
            <person name="Pangilinan J."/>
            <person name="Riley R."/>
            <person name="Labutti K."/>
            <person name="Andreopoulos B."/>
            <person name="Lipzen A."/>
            <person name="Chen C."/>
            <person name="Yanf M."/>
            <person name="Daum C."/>
            <person name="Ng V."/>
            <person name="Clum A."/>
            <person name="Steindorff A."/>
            <person name="Ohm R."/>
            <person name="Martin F."/>
            <person name="Silar P."/>
            <person name="Natvig D."/>
            <person name="Lalanne C."/>
            <person name="Gautier V."/>
            <person name="Ament-Velasquez S.L."/>
            <person name="Kruys A."/>
            <person name="Hutchinson M.I."/>
            <person name="Powell A.J."/>
            <person name="Barry K."/>
            <person name="Miller A.N."/>
            <person name="Grigoriev I.V."/>
            <person name="Debuchy R."/>
            <person name="Gladieux P."/>
            <person name="Thoren M.H."/>
            <person name="Johannesson H."/>
        </authorList>
    </citation>
    <scope>NUCLEOTIDE SEQUENCE</scope>
    <source>
        <strain evidence="7">CBS 606.72</strain>
    </source>
</reference>
<organism evidence="7 8">
    <name type="scientific">Immersiella caudata</name>
    <dbReference type="NCBI Taxonomy" id="314043"/>
    <lineage>
        <taxon>Eukaryota</taxon>
        <taxon>Fungi</taxon>
        <taxon>Dikarya</taxon>
        <taxon>Ascomycota</taxon>
        <taxon>Pezizomycotina</taxon>
        <taxon>Sordariomycetes</taxon>
        <taxon>Sordariomycetidae</taxon>
        <taxon>Sordariales</taxon>
        <taxon>Lasiosphaeriaceae</taxon>
        <taxon>Immersiella</taxon>
    </lineage>
</organism>
<proteinExistence type="inferred from homology"/>
<comment type="similarity">
    <text evidence="2 6">Belongs to the copper transporter (Ctr) (TC 1.A.56) family. SLC31A subfamily.</text>
</comment>
<comment type="subcellular location">
    <subcellularLocation>
        <location evidence="1 6">Membrane</location>
        <topology evidence="1 6">Multi-pass membrane protein</topology>
    </subcellularLocation>
</comment>
<evidence type="ECO:0000256" key="6">
    <source>
        <dbReference type="RuleBase" id="RU367022"/>
    </source>
</evidence>
<keyword evidence="6" id="KW-0813">Transport</keyword>
<evidence type="ECO:0000313" key="7">
    <source>
        <dbReference type="EMBL" id="KAK0632617.1"/>
    </source>
</evidence>
<dbReference type="PANTHER" id="PTHR12483">
    <property type="entry name" value="SOLUTE CARRIER FAMILY 31 COPPER TRANSPORTERS"/>
    <property type="match status" value="1"/>
</dbReference>
<evidence type="ECO:0000256" key="4">
    <source>
        <dbReference type="ARBA" id="ARBA00022989"/>
    </source>
</evidence>